<proteinExistence type="predicted"/>
<organism evidence="2 3">
    <name type="scientific">Stieleria varia</name>
    <dbReference type="NCBI Taxonomy" id="2528005"/>
    <lineage>
        <taxon>Bacteria</taxon>
        <taxon>Pseudomonadati</taxon>
        <taxon>Planctomycetota</taxon>
        <taxon>Planctomycetia</taxon>
        <taxon>Pirellulales</taxon>
        <taxon>Pirellulaceae</taxon>
        <taxon>Stieleria</taxon>
    </lineage>
</organism>
<feature type="transmembrane region" description="Helical" evidence="1">
    <location>
        <begin position="74"/>
        <end position="92"/>
    </location>
</feature>
<keyword evidence="1" id="KW-0472">Membrane</keyword>
<feature type="transmembrane region" description="Helical" evidence="1">
    <location>
        <begin position="98"/>
        <end position="121"/>
    </location>
</feature>
<dbReference type="EMBL" id="SJPN01000002">
    <property type="protein sequence ID" value="TWU06230.1"/>
    <property type="molecule type" value="Genomic_DNA"/>
</dbReference>
<feature type="transmembrane region" description="Helical" evidence="1">
    <location>
        <begin position="47"/>
        <end position="67"/>
    </location>
</feature>
<name>A0A5C6B2W4_9BACT</name>
<sequence>MNEEQNFLDRRSAYRLGCVVFVVILLAMFGSMIFFQDRALKQLHWGIVYFTTYSSVSAIAGALLVWGGSHLIRLAALFVSPLIGWYACLVAGDSSSFLFHVFTYSIICVVVVTGWSMRFWFGEMRVVGRDDPVNEALRFSIRDLMIWTAVAAIAAPIVKWLWDWFPGFGRLRGTEMVIGLGLMFAVATLLNVWCFLGRRVSALRVSVVAVGVALTAGGIRLLSPEVVFASSIASDEVVFATFALLLRGAGVRFVKRGSDD</sequence>
<keyword evidence="3" id="KW-1185">Reference proteome</keyword>
<gene>
    <name evidence="2" type="ORF">Pla52n_19500</name>
</gene>
<feature type="transmembrane region" description="Helical" evidence="1">
    <location>
        <begin position="177"/>
        <end position="196"/>
    </location>
</feature>
<dbReference type="AlphaFoldDB" id="A0A5C6B2W4"/>
<keyword evidence="1" id="KW-0812">Transmembrane</keyword>
<protein>
    <submittedName>
        <fullName evidence="2">Uncharacterized protein</fullName>
    </submittedName>
</protein>
<evidence type="ECO:0000313" key="2">
    <source>
        <dbReference type="EMBL" id="TWU06230.1"/>
    </source>
</evidence>
<feature type="transmembrane region" description="Helical" evidence="1">
    <location>
        <begin position="203"/>
        <end position="222"/>
    </location>
</feature>
<feature type="transmembrane region" description="Helical" evidence="1">
    <location>
        <begin position="144"/>
        <end position="162"/>
    </location>
</feature>
<dbReference type="RefSeq" id="WP_197454444.1">
    <property type="nucleotide sequence ID" value="NZ_SJPN01000002.1"/>
</dbReference>
<feature type="transmembrane region" description="Helical" evidence="1">
    <location>
        <begin position="12"/>
        <end position="35"/>
    </location>
</feature>
<evidence type="ECO:0000313" key="3">
    <source>
        <dbReference type="Proteomes" id="UP000320176"/>
    </source>
</evidence>
<keyword evidence="1" id="KW-1133">Transmembrane helix</keyword>
<accession>A0A5C6B2W4</accession>
<dbReference type="Proteomes" id="UP000320176">
    <property type="component" value="Unassembled WGS sequence"/>
</dbReference>
<reference evidence="2 3" key="1">
    <citation type="submission" date="2019-02" db="EMBL/GenBank/DDBJ databases">
        <title>Deep-cultivation of Planctomycetes and their phenomic and genomic characterization uncovers novel biology.</title>
        <authorList>
            <person name="Wiegand S."/>
            <person name="Jogler M."/>
            <person name="Boedeker C."/>
            <person name="Pinto D."/>
            <person name="Vollmers J."/>
            <person name="Rivas-Marin E."/>
            <person name="Kohn T."/>
            <person name="Peeters S.H."/>
            <person name="Heuer A."/>
            <person name="Rast P."/>
            <person name="Oberbeckmann S."/>
            <person name="Bunk B."/>
            <person name="Jeske O."/>
            <person name="Meyerdierks A."/>
            <person name="Storesund J.E."/>
            <person name="Kallscheuer N."/>
            <person name="Luecker S."/>
            <person name="Lage O.M."/>
            <person name="Pohl T."/>
            <person name="Merkel B.J."/>
            <person name="Hornburger P."/>
            <person name="Mueller R.-W."/>
            <person name="Bruemmer F."/>
            <person name="Labrenz M."/>
            <person name="Spormann A.M."/>
            <person name="Op Den Camp H."/>
            <person name="Overmann J."/>
            <person name="Amann R."/>
            <person name="Jetten M.S.M."/>
            <person name="Mascher T."/>
            <person name="Medema M.H."/>
            <person name="Devos D.P."/>
            <person name="Kaster A.-K."/>
            <person name="Ovreas L."/>
            <person name="Rohde M."/>
            <person name="Galperin M.Y."/>
            <person name="Jogler C."/>
        </authorList>
    </citation>
    <scope>NUCLEOTIDE SEQUENCE [LARGE SCALE GENOMIC DNA]</scope>
    <source>
        <strain evidence="2 3">Pla52n</strain>
    </source>
</reference>
<evidence type="ECO:0000256" key="1">
    <source>
        <dbReference type="SAM" id="Phobius"/>
    </source>
</evidence>
<comment type="caution">
    <text evidence="2">The sequence shown here is derived from an EMBL/GenBank/DDBJ whole genome shotgun (WGS) entry which is preliminary data.</text>
</comment>